<evidence type="ECO:0000256" key="1">
    <source>
        <dbReference type="ARBA" id="ARBA00005049"/>
    </source>
</evidence>
<dbReference type="InterPro" id="IPR036087">
    <property type="entry name" value="Nict_dMeBzImd_PRibTrfase_sf"/>
</dbReference>
<dbReference type="Pfam" id="PF02283">
    <property type="entry name" value="CobU"/>
    <property type="match status" value="1"/>
</dbReference>
<dbReference type="CDD" id="cd02439">
    <property type="entry name" value="DMB-PRT_CobT"/>
    <property type="match status" value="1"/>
</dbReference>
<evidence type="ECO:0000256" key="6">
    <source>
        <dbReference type="ARBA" id="ARBA00022676"/>
    </source>
</evidence>
<dbReference type="NCBIfam" id="TIGR03160">
    <property type="entry name" value="cobT_DBIPRT"/>
    <property type="match status" value="1"/>
</dbReference>
<feature type="active site" description="Proton acceptor" evidence="10">
    <location>
        <position position="541"/>
    </location>
</feature>
<keyword evidence="12" id="KW-1185">Reference proteome</keyword>
<dbReference type="Pfam" id="PF02277">
    <property type="entry name" value="DBI_PRT"/>
    <property type="match status" value="1"/>
</dbReference>
<dbReference type="SUPFAM" id="SSF52733">
    <property type="entry name" value="Nicotinate mononucleotide:5,6-dimethylbenzimidazole phosphoribosyltransferase (CobT)"/>
    <property type="match status" value="1"/>
</dbReference>
<dbReference type="GO" id="GO:0009236">
    <property type="term" value="P:cobalamin biosynthetic process"/>
    <property type="evidence" value="ECO:0007669"/>
    <property type="project" value="UniProtKB-UniRule"/>
</dbReference>
<dbReference type="NCBIfam" id="NF004469">
    <property type="entry name" value="PRK05800.1"/>
    <property type="match status" value="1"/>
</dbReference>
<dbReference type="AlphaFoldDB" id="A0A1H6TV60"/>
<dbReference type="InterPro" id="IPR017846">
    <property type="entry name" value="Nict_dMeBzImd_PRibTrfase_bact"/>
</dbReference>
<dbReference type="InterPro" id="IPR023195">
    <property type="entry name" value="Nict_dMeBzImd_PRibTrfase_N"/>
</dbReference>
<evidence type="ECO:0000256" key="4">
    <source>
        <dbReference type="ARBA" id="ARBA00015486"/>
    </source>
</evidence>
<evidence type="ECO:0000313" key="12">
    <source>
        <dbReference type="Proteomes" id="UP000242999"/>
    </source>
</evidence>
<dbReference type="Proteomes" id="UP000242999">
    <property type="component" value="Unassembled WGS sequence"/>
</dbReference>
<dbReference type="Gene3D" id="3.40.50.300">
    <property type="entry name" value="P-loop containing nucleotide triphosphate hydrolases"/>
    <property type="match status" value="1"/>
</dbReference>
<evidence type="ECO:0000256" key="8">
    <source>
        <dbReference type="ARBA" id="ARBA00030686"/>
    </source>
</evidence>
<keyword evidence="6 10" id="KW-0328">Glycosyltransferase</keyword>
<dbReference type="GO" id="GO:0008939">
    <property type="term" value="F:nicotinate-nucleotide-dimethylbenzimidazole phosphoribosyltransferase activity"/>
    <property type="evidence" value="ECO:0007669"/>
    <property type="project" value="UniProtKB-UniRule"/>
</dbReference>
<keyword evidence="5 10" id="KW-0169">Cobalamin biosynthesis</keyword>
<comment type="function">
    <text evidence="10">Catalyzes the synthesis of alpha-ribazole-5'-phosphate from nicotinate mononucleotide (NAMN) and 5,6-dimethylbenzimidazole (DMB).</text>
</comment>
<dbReference type="RefSeq" id="WP_143051966.1">
    <property type="nucleotide sequence ID" value="NZ_FNYH01000012.1"/>
</dbReference>
<name>A0A1H6TV60_9GAMM</name>
<dbReference type="InterPro" id="IPR027417">
    <property type="entry name" value="P-loop_NTPase"/>
</dbReference>
<proteinExistence type="inferred from homology"/>
<dbReference type="PANTHER" id="PTHR43463:SF1">
    <property type="entry name" value="NICOTINATE-NUCLEOTIDE--DIMETHYLBENZIMIDAZOLE PHOSPHORIBOSYLTRANSFERASE"/>
    <property type="match status" value="1"/>
</dbReference>
<dbReference type="SUPFAM" id="SSF52540">
    <property type="entry name" value="P-loop containing nucleoside triphosphate hydrolases"/>
    <property type="match status" value="1"/>
</dbReference>
<evidence type="ECO:0000313" key="11">
    <source>
        <dbReference type="EMBL" id="SEI83933.1"/>
    </source>
</evidence>
<reference evidence="12" key="1">
    <citation type="submission" date="2016-10" db="EMBL/GenBank/DDBJ databases">
        <authorList>
            <person name="Varghese N."/>
            <person name="Submissions S."/>
        </authorList>
    </citation>
    <scope>NUCLEOTIDE SEQUENCE [LARGE SCALE GENOMIC DNA]</scope>
    <source>
        <strain evidence="12">DSM 7165</strain>
    </source>
</reference>
<dbReference type="HAMAP" id="MF_00230">
    <property type="entry name" value="CobT"/>
    <property type="match status" value="1"/>
</dbReference>
<protein>
    <recommendedName>
        <fullName evidence="4 10">Nicotinate-nucleotide--dimethylbenzimidazole phosphoribosyltransferase</fullName>
        <shortName evidence="10">NN:DBI PRT</shortName>
        <ecNumber evidence="3 10">2.4.2.21</ecNumber>
    </recommendedName>
    <alternativeName>
        <fullName evidence="8 10">N(1)-alpha-phosphoribosyltransferase</fullName>
    </alternativeName>
</protein>
<evidence type="ECO:0000256" key="10">
    <source>
        <dbReference type="HAMAP-Rule" id="MF_00230"/>
    </source>
</evidence>
<gene>
    <name evidence="10" type="primary">cobT</name>
    <name evidence="11" type="ORF">SAMN05421831_11240</name>
</gene>
<dbReference type="OrthoDB" id="9781491at2"/>
<accession>A0A1H6TV60</accession>
<dbReference type="UniPathway" id="UPA00148">
    <property type="reaction ID" value="UER00236"/>
</dbReference>
<dbReference type="FunFam" id="3.40.50.10210:FF:000001">
    <property type="entry name" value="Nicotinate-nucleotide--dimethylbenzimidazole phosphoribosyltransferase"/>
    <property type="match status" value="1"/>
</dbReference>
<evidence type="ECO:0000256" key="9">
    <source>
        <dbReference type="ARBA" id="ARBA00047340"/>
    </source>
</evidence>
<dbReference type="CDD" id="cd00544">
    <property type="entry name" value="CobU"/>
    <property type="match status" value="1"/>
</dbReference>
<comment type="pathway">
    <text evidence="1 10">Nucleoside biosynthesis; alpha-ribazole biosynthesis; alpha-ribazole from 5,6-dimethylbenzimidazole: step 1/2.</text>
</comment>
<evidence type="ECO:0000256" key="5">
    <source>
        <dbReference type="ARBA" id="ARBA00022573"/>
    </source>
</evidence>
<dbReference type="STRING" id="64971.SAMN05421831_11240"/>
<dbReference type="NCBIfam" id="NF000996">
    <property type="entry name" value="PRK00105.1"/>
    <property type="match status" value="1"/>
</dbReference>
<comment type="catalytic activity">
    <reaction evidence="9 10">
        <text>5,6-dimethylbenzimidazole + nicotinate beta-D-ribonucleotide = alpha-ribazole 5'-phosphate + nicotinate + H(+)</text>
        <dbReference type="Rhea" id="RHEA:11196"/>
        <dbReference type="ChEBI" id="CHEBI:15378"/>
        <dbReference type="ChEBI" id="CHEBI:15890"/>
        <dbReference type="ChEBI" id="CHEBI:32544"/>
        <dbReference type="ChEBI" id="CHEBI:57502"/>
        <dbReference type="ChEBI" id="CHEBI:57918"/>
        <dbReference type="EC" id="2.4.2.21"/>
    </reaction>
</comment>
<dbReference type="InterPro" id="IPR003200">
    <property type="entry name" value="Nict_dMeBzImd_PRibTrfase"/>
</dbReference>
<dbReference type="UniPathway" id="UPA00061">
    <property type="reaction ID" value="UER00516"/>
</dbReference>
<dbReference type="GO" id="GO:0043752">
    <property type="term" value="F:adenosylcobinamide kinase activity"/>
    <property type="evidence" value="ECO:0007669"/>
    <property type="project" value="InterPro"/>
</dbReference>
<organism evidence="11 12">
    <name type="scientific">Allopseudospirillum japonicum</name>
    <dbReference type="NCBI Taxonomy" id="64971"/>
    <lineage>
        <taxon>Bacteria</taxon>
        <taxon>Pseudomonadati</taxon>
        <taxon>Pseudomonadota</taxon>
        <taxon>Gammaproteobacteria</taxon>
        <taxon>Oceanospirillales</taxon>
        <taxon>Oceanospirillaceae</taxon>
        <taxon>Allopseudospirillum</taxon>
    </lineage>
</organism>
<evidence type="ECO:0000256" key="7">
    <source>
        <dbReference type="ARBA" id="ARBA00022679"/>
    </source>
</evidence>
<evidence type="ECO:0000256" key="2">
    <source>
        <dbReference type="ARBA" id="ARBA00007110"/>
    </source>
</evidence>
<dbReference type="Gene3D" id="3.40.50.10210">
    <property type="match status" value="1"/>
</dbReference>
<dbReference type="GO" id="GO:0000166">
    <property type="term" value="F:nucleotide binding"/>
    <property type="evidence" value="ECO:0007669"/>
    <property type="project" value="InterPro"/>
</dbReference>
<dbReference type="PANTHER" id="PTHR43463">
    <property type="entry name" value="NICOTINATE-NUCLEOTIDE--DIMETHYLBENZIMIDAZOLE PHOSPHORIBOSYLTRANSFERASE"/>
    <property type="match status" value="1"/>
</dbReference>
<dbReference type="EMBL" id="FNYH01000012">
    <property type="protein sequence ID" value="SEI83933.1"/>
    <property type="molecule type" value="Genomic_DNA"/>
</dbReference>
<comment type="similarity">
    <text evidence="2 10">Belongs to the CobT family.</text>
</comment>
<dbReference type="Gene3D" id="1.10.1610.10">
    <property type="match status" value="1"/>
</dbReference>
<dbReference type="EC" id="2.4.2.21" evidence="3 10"/>
<dbReference type="InterPro" id="IPR003203">
    <property type="entry name" value="CobU/CobP"/>
</dbReference>
<evidence type="ECO:0000256" key="3">
    <source>
        <dbReference type="ARBA" id="ARBA00011991"/>
    </source>
</evidence>
<sequence length="574" mass="62019">MQELILGGARSGKSRFAQQRAQASQWPVTYVATAQAQDEEMQARIAHHQAQRPPHWHLVECPLKLAAQLETLLKPQTCVLVDCLTLWLTNLLCIDEGIHLETELAALYRLSETLQTQNKGTLLWVSNETGMGVIPANALSRRFCDLSGWLHQYLGAHADRVWHLHAGWPQLIYEAPQIQPVSSLNASTSYQARCHWGQHTVNMPDQPIEQMKKTSTFNYTLAAFLPTSMQMPVAQPHAAMAEQAQAHQAQLTKPLGALGLLETAVIQLAGCQNRLFPQLDQVHILIFAADHGIAQEGVSAYPQSVTVEMIRNFSQGGAAINVLAQALDAEFQVINLGTATPIEALPHVLDHRICAGSANFLHQAAMTPANTLAALEIGYEYAQQAHAQGAQILILGEMGIANTSSASALAAFLLNRPLSELTGAGTGLDTVAQAHKARILQQALDLHLPHIGQDAWLALQRLGGLEIAGLVGACLSAAQQGLPLLLDGLMVTVAACIAERLQPGSQAWYFYAHQSAEPAHAALLAHLQAHPLLHLDLRLGEASGAALALPLLRQACLLHEHMATFAQAQVSQSK</sequence>
<keyword evidence="7 10" id="KW-0808">Transferase</keyword>